<dbReference type="PROSITE" id="PS50126">
    <property type="entry name" value="S1"/>
    <property type="match status" value="1"/>
</dbReference>
<feature type="compositionally biased region" description="Low complexity" evidence="17">
    <location>
        <begin position="1061"/>
        <end position="1087"/>
    </location>
</feature>
<dbReference type="PANTHER" id="PTHR30001:SF0">
    <property type="entry name" value="RIBONUCLEASE G"/>
    <property type="match status" value="1"/>
</dbReference>
<evidence type="ECO:0000256" key="15">
    <source>
        <dbReference type="ARBA" id="ARBA00066879"/>
    </source>
</evidence>
<dbReference type="Pfam" id="PF10150">
    <property type="entry name" value="RNase_E_G"/>
    <property type="match status" value="1"/>
</dbReference>
<dbReference type="GO" id="GO:0005737">
    <property type="term" value="C:cytoplasm"/>
    <property type="evidence" value="ECO:0007669"/>
    <property type="project" value="UniProtKB-SubCell"/>
</dbReference>
<feature type="region of interest" description="Disordered" evidence="17">
    <location>
        <begin position="1"/>
        <end position="20"/>
    </location>
</feature>
<feature type="compositionally biased region" description="Basic residues" evidence="17">
    <location>
        <begin position="386"/>
        <end position="396"/>
    </location>
</feature>
<dbReference type="Proteomes" id="UP000186218">
    <property type="component" value="Unassembled WGS sequence"/>
</dbReference>
<dbReference type="GO" id="GO:0046872">
    <property type="term" value="F:metal ion binding"/>
    <property type="evidence" value="ECO:0007669"/>
    <property type="project" value="UniProtKB-KW"/>
</dbReference>
<evidence type="ECO:0000256" key="4">
    <source>
        <dbReference type="ARBA" id="ARBA00005522"/>
    </source>
</evidence>
<evidence type="ECO:0000256" key="14">
    <source>
        <dbReference type="ARBA" id="ARBA00050524"/>
    </source>
</evidence>
<evidence type="ECO:0000256" key="2">
    <source>
        <dbReference type="ARBA" id="ARBA00001947"/>
    </source>
</evidence>
<evidence type="ECO:0000256" key="17">
    <source>
        <dbReference type="SAM" id="MobiDB-lite"/>
    </source>
</evidence>
<dbReference type="OrthoDB" id="9804278at2"/>
<keyword evidence="13" id="KW-0694">RNA-binding</keyword>
<comment type="cofactor">
    <cofactor evidence="2">
        <name>Zn(2+)</name>
        <dbReference type="ChEBI" id="CHEBI:29105"/>
    </cofactor>
</comment>
<feature type="compositionally biased region" description="Low complexity" evidence="17">
    <location>
        <begin position="177"/>
        <end position="203"/>
    </location>
</feature>
<evidence type="ECO:0000256" key="1">
    <source>
        <dbReference type="ARBA" id="ARBA00001946"/>
    </source>
</evidence>
<dbReference type="GO" id="GO:0006364">
    <property type="term" value="P:rRNA processing"/>
    <property type="evidence" value="ECO:0007669"/>
    <property type="project" value="UniProtKB-KW"/>
</dbReference>
<evidence type="ECO:0000256" key="10">
    <source>
        <dbReference type="ARBA" id="ARBA00022801"/>
    </source>
</evidence>
<feature type="domain" description="S1 motif" evidence="18">
    <location>
        <begin position="531"/>
        <end position="614"/>
    </location>
</feature>
<feature type="compositionally biased region" description="Acidic residues" evidence="17">
    <location>
        <begin position="209"/>
        <end position="220"/>
    </location>
</feature>
<feature type="compositionally biased region" description="Basic and acidic residues" evidence="17">
    <location>
        <begin position="306"/>
        <end position="319"/>
    </location>
</feature>
<keyword evidence="20" id="KW-1185">Reference proteome</keyword>
<feature type="region of interest" description="Disordered" evidence="17">
    <location>
        <begin position="54"/>
        <end position="466"/>
    </location>
</feature>
<comment type="subcellular location">
    <subcellularLocation>
        <location evidence="3">Cytoplasm</location>
    </subcellularLocation>
</comment>
<organism evidence="19 20">
    <name type="scientific">Williamsia sterculiae</name>
    <dbReference type="NCBI Taxonomy" id="1344003"/>
    <lineage>
        <taxon>Bacteria</taxon>
        <taxon>Bacillati</taxon>
        <taxon>Actinomycetota</taxon>
        <taxon>Actinomycetes</taxon>
        <taxon>Mycobacteriales</taxon>
        <taxon>Nocardiaceae</taxon>
        <taxon>Williamsia</taxon>
    </lineage>
</organism>
<dbReference type="STRING" id="1344003.SAMN05445060_2869"/>
<dbReference type="GO" id="GO:0003723">
    <property type="term" value="F:RNA binding"/>
    <property type="evidence" value="ECO:0007669"/>
    <property type="project" value="UniProtKB-KW"/>
</dbReference>
<evidence type="ECO:0000256" key="11">
    <source>
        <dbReference type="ARBA" id="ARBA00022833"/>
    </source>
</evidence>
<keyword evidence="8" id="KW-0819">tRNA processing</keyword>
<keyword evidence="9" id="KW-0479">Metal-binding</keyword>
<feature type="compositionally biased region" description="Basic residues" evidence="17">
    <location>
        <begin position="225"/>
        <end position="237"/>
    </location>
</feature>
<dbReference type="RefSeq" id="WP_076480637.1">
    <property type="nucleotide sequence ID" value="NZ_FTNT01000008.1"/>
</dbReference>
<evidence type="ECO:0000256" key="9">
    <source>
        <dbReference type="ARBA" id="ARBA00022723"/>
    </source>
</evidence>
<feature type="region of interest" description="Disordered" evidence="17">
    <location>
        <begin position="912"/>
        <end position="1164"/>
    </location>
</feature>
<dbReference type="EC" id="3.1.26.12" evidence="15"/>
<proteinExistence type="inferred from homology"/>
<dbReference type="FunFam" id="2.40.50.140:FF:000066">
    <property type="entry name" value="Ribonuclease E"/>
    <property type="match status" value="1"/>
</dbReference>
<accession>A0A1N7GJI3</accession>
<dbReference type="GO" id="GO:0008033">
    <property type="term" value="P:tRNA processing"/>
    <property type="evidence" value="ECO:0007669"/>
    <property type="project" value="UniProtKB-KW"/>
</dbReference>
<keyword evidence="5" id="KW-0963">Cytoplasm</keyword>
<dbReference type="InterPro" id="IPR012340">
    <property type="entry name" value="NA-bd_OB-fold"/>
</dbReference>
<feature type="compositionally biased region" description="Basic and acidic residues" evidence="17">
    <location>
        <begin position="1009"/>
        <end position="1030"/>
    </location>
</feature>
<dbReference type="Gene3D" id="1.10.10.2480">
    <property type="match status" value="1"/>
</dbReference>
<feature type="compositionally biased region" description="Polar residues" evidence="17">
    <location>
        <begin position="241"/>
        <end position="251"/>
    </location>
</feature>
<feature type="compositionally biased region" description="Basic and acidic residues" evidence="17">
    <location>
        <begin position="1044"/>
        <end position="1057"/>
    </location>
</feature>
<keyword evidence="7" id="KW-0507">mRNA processing</keyword>
<reference evidence="19 20" key="1">
    <citation type="submission" date="2017-01" db="EMBL/GenBank/DDBJ databases">
        <authorList>
            <person name="Mah S.A."/>
            <person name="Swanson W.J."/>
            <person name="Moy G.W."/>
            <person name="Vacquier V.D."/>
        </authorList>
    </citation>
    <scope>NUCLEOTIDE SEQUENCE [LARGE SCALE GENOMIC DNA]</scope>
    <source>
        <strain evidence="19 20">CPCC 203464</strain>
    </source>
</reference>
<dbReference type="AlphaFoldDB" id="A0A1N7GJI3"/>
<comment type="cofactor">
    <cofactor evidence="1">
        <name>Mg(2+)</name>
        <dbReference type="ChEBI" id="CHEBI:18420"/>
    </cofactor>
</comment>
<comment type="catalytic activity">
    <reaction evidence="14">
        <text>Endonucleolytic cleavage of single-stranded RNA in A- and U-rich regions.</text>
        <dbReference type="EC" id="3.1.26.12"/>
    </reaction>
</comment>
<evidence type="ECO:0000259" key="18">
    <source>
        <dbReference type="PROSITE" id="PS50126"/>
    </source>
</evidence>
<dbReference type="InterPro" id="IPR006847">
    <property type="entry name" value="IF2_N"/>
</dbReference>
<keyword evidence="10" id="KW-0378">Hydrolase</keyword>
<feature type="compositionally biased region" description="Basic and acidic residues" evidence="17">
    <location>
        <begin position="419"/>
        <end position="435"/>
    </location>
</feature>
<evidence type="ECO:0000256" key="16">
    <source>
        <dbReference type="ARBA" id="ARBA00072999"/>
    </source>
</evidence>
<dbReference type="InterPro" id="IPR003029">
    <property type="entry name" value="S1_domain"/>
</dbReference>
<dbReference type="EMBL" id="FTNT01000008">
    <property type="protein sequence ID" value="SIS12771.1"/>
    <property type="molecule type" value="Genomic_DNA"/>
</dbReference>
<evidence type="ECO:0000256" key="13">
    <source>
        <dbReference type="ARBA" id="ARBA00022884"/>
    </source>
</evidence>
<evidence type="ECO:0000313" key="19">
    <source>
        <dbReference type="EMBL" id="SIS12771.1"/>
    </source>
</evidence>
<dbReference type="InterPro" id="IPR019307">
    <property type="entry name" value="RNA-bd_AU-1/RNase_E/G"/>
</dbReference>
<dbReference type="InterPro" id="IPR004659">
    <property type="entry name" value="RNase_E/G"/>
</dbReference>
<protein>
    <recommendedName>
        <fullName evidence="16">Ribonuclease E</fullName>
        <ecNumber evidence="15">3.1.26.12</ecNumber>
    </recommendedName>
</protein>
<sequence length="1164" mass="123635">MTDNRSPEELNTDSASAHEFPHKLRVHALARLLGLTSREVLGHLAELGITARSPQSSIDRAAAVQVQTRIAGETTEPASEPPVDTASSADTAPPADTETLPAAVPATETSSPATETADTPTAAESAPTLFSAATVGTEPAVEPERRPEPAAAGNPLFLPPPDRSEVESAPTKRKAQKATAAQTENTQTENTQTENTQTENTRTGNAPDEQSDDTDSDDDTAGGGSRKRRRGRRGRGRGRGDQNSGDQTGDDQSPARDDDTSPTADRDDADETGDEQQDQTGDDTAGGRPGGKRTRNRKRSGAADNGDTKDAAADGRDATEGSPDAAGKGRDSTTTATKGSGPKSPDPKDSDTKGSDDTDSGDQNGKTQNEGSSSSDDDSDDSGAGSRRRRRRRRRKGGGDGDTDDAKSDAGDDPPNTVVHEREPRNKSRGNRDEVQGISGSTRLEAKRQRRRDGRDAGRRRPPILTESEFLARREAVDRVMVVRERSANAQVTEGDSDVDTVEDYTQIAVLEDGVLVEHFVTTSTSSSMVGNIYLGRVQNVLPGMEAAFVDIGRGRNGVLYAGEVNWDAAGLDGGSRKIEQALKPGDQVLVQVSKDPVGHKGARLTTQISLAGRFLVYVPSGSSTGISRKLPDVERKRLKQILQKIVPSEAGVIIRTASEGVSEEDLAADVARLQEQWKGIEAAAEAKSNGNGPKALYEEPDLLVKVVRDLFNEDFKQLIVEGDGAWDLVHGYVEGVASELMGRVERFTKPHADSPDVFAVHRIDEQLAKALERKVWLPSGGTLIIEHTEAMTVVDVNTGKFTGSGGNLEETVTRNNLEAAEEIVRQMRLRDIGGMIVVDFIDMVLESNRDLVLRRLTEALARDRTRHQVSEVTSLGLVQMTRKRLGTGLLEAFSSVCTCCSGRGIVVHANPVEVGTPDDSSNGGGGSKRSRRNRKSKSEQPEQQKPTHNPSEHPLFRAMAANGDGDKDHGAKNDGAKNDGAKNDGDNGKVTNGSDADQEGAADATDSEVTRADEPRVEGRRPESERIAETAEIEAVAGEAVEAADRYNRELDDHPAEPVPGDTADTGAAPDAAAATDTGTAAGTAVRPRRRRAVRRPSAPTTAAEPVTVVTAAHTESTGTPSDDPVTAAGPVQPSSTAQPVVSVRRTARRRAAGRPAGPPADD</sequence>
<dbReference type="SUPFAM" id="SSF50249">
    <property type="entry name" value="Nucleic acid-binding proteins"/>
    <property type="match status" value="1"/>
</dbReference>
<dbReference type="Pfam" id="PF04760">
    <property type="entry name" value="IF2_N"/>
    <property type="match status" value="1"/>
</dbReference>
<feature type="compositionally biased region" description="Basic and acidic residues" evidence="17">
    <location>
        <begin position="965"/>
        <end position="988"/>
    </location>
</feature>
<feature type="compositionally biased region" description="Basic residues" evidence="17">
    <location>
        <begin position="290"/>
        <end position="300"/>
    </location>
</feature>
<name>A0A1N7GJI3_9NOCA</name>
<evidence type="ECO:0000256" key="8">
    <source>
        <dbReference type="ARBA" id="ARBA00022694"/>
    </source>
</evidence>
<dbReference type="NCBIfam" id="TIGR00757">
    <property type="entry name" value="RNaseEG"/>
    <property type="match status" value="1"/>
</dbReference>
<keyword evidence="12" id="KW-0460">Magnesium</keyword>
<evidence type="ECO:0000256" key="3">
    <source>
        <dbReference type="ARBA" id="ARBA00004496"/>
    </source>
</evidence>
<gene>
    <name evidence="19" type="ORF">SAMN05445060_2869</name>
</gene>
<comment type="similarity">
    <text evidence="4">Belongs to the RNase E/G family.</text>
</comment>
<dbReference type="PANTHER" id="PTHR30001">
    <property type="entry name" value="RIBONUCLEASE"/>
    <property type="match status" value="1"/>
</dbReference>
<dbReference type="GO" id="GO:0006397">
    <property type="term" value="P:mRNA processing"/>
    <property type="evidence" value="ECO:0007669"/>
    <property type="project" value="UniProtKB-KW"/>
</dbReference>
<feature type="compositionally biased region" description="Acidic residues" evidence="17">
    <location>
        <begin position="267"/>
        <end position="281"/>
    </location>
</feature>
<dbReference type="CDD" id="cd04453">
    <property type="entry name" value="S1_RNase_E"/>
    <property type="match status" value="1"/>
</dbReference>
<evidence type="ECO:0000256" key="5">
    <source>
        <dbReference type="ARBA" id="ARBA00022490"/>
    </source>
</evidence>
<evidence type="ECO:0000256" key="6">
    <source>
        <dbReference type="ARBA" id="ARBA00022552"/>
    </source>
</evidence>
<evidence type="ECO:0000313" key="20">
    <source>
        <dbReference type="Proteomes" id="UP000186218"/>
    </source>
</evidence>
<keyword evidence="11" id="KW-0862">Zinc</keyword>
<feature type="compositionally biased region" description="Basic and acidic residues" evidence="17">
    <location>
        <begin position="345"/>
        <end position="356"/>
    </location>
</feature>
<evidence type="ECO:0000256" key="7">
    <source>
        <dbReference type="ARBA" id="ARBA00022664"/>
    </source>
</evidence>
<feature type="compositionally biased region" description="Low complexity" evidence="17">
    <location>
        <begin position="105"/>
        <end position="128"/>
    </location>
</feature>
<dbReference type="SMART" id="SM00316">
    <property type="entry name" value="S1"/>
    <property type="match status" value="1"/>
</dbReference>
<dbReference type="GO" id="GO:0008995">
    <property type="term" value="F:ribonuclease E activity"/>
    <property type="evidence" value="ECO:0007669"/>
    <property type="project" value="UniProtKB-EC"/>
</dbReference>
<evidence type="ECO:0000256" key="12">
    <source>
        <dbReference type="ARBA" id="ARBA00022842"/>
    </source>
</evidence>
<keyword evidence="6" id="KW-0698">rRNA processing</keyword>
<dbReference type="Gene3D" id="2.40.50.140">
    <property type="entry name" value="Nucleic acid-binding proteins"/>
    <property type="match status" value="1"/>
</dbReference>
<feature type="compositionally biased region" description="Low complexity" evidence="17">
    <location>
        <begin position="1097"/>
        <end position="1117"/>
    </location>
</feature>